<dbReference type="EMBL" id="SJPJ01000001">
    <property type="protein sequence ID" value="TWT84126.1"/>
    <property type="molecule type" value="Genomic_DNA"/>
</dbReference>
<evidence type="ECO:0008006" key="4">
    <source>
        <dbReference type="Google" id="ProtNLM"/>
    </source>
</evidence>
<evidence type="ECO:0000313" key="2">
    <source>
        <dbReference type="EMBL" id="TWT84126.1"/>
    </source>
</evidence>
<gene>
    <name evidence="2" type="ORF">CA13_56020</name>
</gene>
<dbReference type="AlphaFoldDB" id="A0A5C5ZAJ1"/>
<evidence type="ECO:0000313" key="3">
    <source>
        <dbReference type="Proteomes" id="UP000315010"/>
    </source>
</evidence>
<protein>
    <recommendedName>
        <fullName evidence="4">3-keto-disaccharide hydrolase domain-containing protein</fullName>
    </recommendedName>
</protein>
<proteinExistence type="predicted"/>
<dbReference type="OrthoDB" id="282033at2"/>
<feature type="region of interest" description="Disordered" evidence="1">
    <location>
        <begin position="73"/>
        <end position="95"/>
    </location>
</feature>
<feature type="compositionally biased region" description="Polar residues" evidence="1">
    <location>
        <begin position="73"/>
        <end position="89"/>
    </location>
</feature>
<name>A0A5C5ZAJ1_9BACT</name>
<keyword evidence="3" id="KW-1185">Reference proteome</keyword>
<dbReference type="Gene3D" id="2.60.120.560">
    <property type="entry name" value="Exo-inulinase, domain 1"/>
    <property type="match status" value="1"/>
</dbReference>
<comment type="caution">
    <text evidence="2">The sequence shown here is derived from an EMBL/GenBank/DDBJ whole genome shotgun (WGS) entry which is preliminary data.</text>
</comment>
<evidence type="ECO:0000256" key="1">
    <source>
        <dbReference type="SAM" id="MobiDB-lite"/>
    </source>
</evidence>
<feature type="region of interest" description="Disordered" evidence="1">
    <location>
        <begin position="276"/>
        <end position="298"/>
    </location>
</feature>
<accession>A0A5C5ZAJ1</accession>
<sequence length="298" mass="32612">MTTNKTVLNKPSLQRTSHFDRLWVKAAFGFAVVVGFGCVCNQQCSAQTPSAETSSPTSQTESDVATVPVEQTVIESDPQSKNAQHSTKQALKKHAKNATPLKDAWVVCQFGGDGEVELKGNSVTMGSGDPLTGIRWEGALIRENYEISLEARRVEGYDFFCALTFPVGKDSVSLVLGGWGGGVVGISNIDGSDAAENPSTQYISFDNGKWYKIRTHVTEQAISYWIDGKLMFEQPREGHEFGIRSEMYLCEPLGLAAYMCDSEIRNIQIRKLDEKMAKPPVSETNSEINGPEKDGATQ</sequence>
<organism evidence="2 3">
    <name type="scientific">Novipirellula herctigrandis</name>
    <dbReference type="NCBI Taxonomy" id="2527986"/>
    <lineage>
        <taxon>Bacteria</taxon>
        <taxon>Pseudomonadati</taxon>
        <taxon>Planctomycetota</taxon>
        <taxon>Planctomycetia</taxon>
        <taxon>Pirellulales</taxon>
        <taxon>Pirellulaceae</taxon>
        <taxon>Novipirellula</taxon>
    </lineage>
</organism>
<reference evidence="2 3" key="1">
    <citation type="submission" date="2019-02" db="EMBL/GenBank/DDBJ databases">
        <title>Deep-cultivation of Planctomycetes and their phenomic and genomic characterization uncovers novel biology.</title>
        <authorList>
            <person name="Wiegand S."/>
            <person name="Jogler M."/>
            <person name="Boedeker C."/>
            <person name="Pinto D."/>
            <person name="Vollmers J."/>
            <person name="Rivas-Marin E."/>
            <person name="Kohn T."/>
            <person name="Peeters S.H."/>
            <person name="Heuer A."/>
            <person name="Rast P."/>
            <person name="Oberbeckmann S."/>
            <person name="Bunk B."/>
            <person name="Jeske O."/>
            <person name="Meyerdierks A."/>
            <person name="Storesund J.E."/>
            <person name="Kallscheuer N."/>
            <person name="Luecker S."/>
            <person name="Lage O.M."/>
            <person name="Pohl T."/>
            <person name="Merkel B.J."/>
            <person name="Hornburger P."/>
            <person name="Mueller R.-W."/>
            <person name="Bruemmer F."/>
            <person name="Labrenz M."/>
            <person name="Spormann A.M."/>
            <person name="Op Den Camp H."/>
            <person name="Overmann J."/>
            <person name="Amann R."/>
            <person name="Jetten M.S.M."/>
            <person name="Mascher T."/>
            <person name="Medema M.H."/>
            <person name="Devos D.P."/>
            <person name="Kaster A.-K."/>
            <person name="Ovreas L."/>
            <person name="Rohde M."/>
            <person name="Galperin M.Y."/>
            <person name="Jogler C."/>
        </authorList>
    </citation>
    <scope>NUCLEOTIDE SEQUENCE [LARGE SCALE GENOMIC DNA]</scope>
    <source>
        <strain evidence="2 3">CA13</strain>
    </source>
</reference>
<dbReference type="RefSeq" id="WP_146401683.1">
    <property type="nucleotide sequence ID" value="NZ_SJPJ01000001.1"/>
</dbReference>
<dbReference type="Proteomes" id="UP000315010">
    <property type="component" value="Unassembled WGS sequence"/>
</dbReference>